<dbReference type="InterPro" id="IPR001789">
    <property type="entry name" value="Sig_transdc_resp-reg_receiver"/>
</dbReference>
<accession>K8EPN8</accession>
<sequence length="488" mass="56150">MKRKSLEHTQTTTTTTTVQAHEDYDGGLTELQKSIIREQQQQQQHEVPPWYVEEEQMFLQQEDAYFENQRRLENSRPKLAVIICDDNEVNLKILTRLFSKVFFREVKVIQCRDGLEAIEAYKSMNANADNSHDRLAMIVMDFQMPKCDGLSACKYIRAMEKFKQEEENAMMNQPKRLPFEQKYFEKVPILMFTTEFHMIVPALIEGIVDDRLAKPCSCKDFILTVHKHIPNFIFDEYADMLVPLGENALLKRKYSSEACLSGMLLEGSSNLDIDVSAMSTDNGVLEQTKRKGSGSSNNKNTKNTGKEDVCFYDVAEGDIFAEEDDDDDNDNDDDIQHKQNMEEAKKNARWNLFSFSPKRKGRKVQTKEKTEDDVRVDGNNTTYKRMKRQRGNNNSTIIPSSGFTGGKKRLSLDSYIRAARKVWTQTKSRLGGINNRSNGKEKQTRAFVVVKNNAATPELSTLDLTKRDNLQYYQPSRRNGTACIYDTM</sequence>
<evidence type="ECO:0000256" key="3">
    <source>
        <dbReference type="PROSITE-ProRule" id="PRU00169"/>
    </source>
</evidence>
<dbReference type="KEGG" id="bpg:Bathy15g02420"/>
<evidence type="ECO:0000256" key="4">
    <source>
        <dbReference type="SAM" id="MobiDB-lite"/>
    </source>
</evidence>
<dbReference type="PANTHER" id="PTHR45339">
    <property type="entry name" value="HYBRID SIGNAL TRANSDUCTION HISTIDINE KINASE J"/>
    <property type="match status" value="1"/>
</dbReference>
<dbReference type="Pfam" id="PF00072">
    <property type="entry name" value="Response_reg"/>
    <property type="match status" value="1"/>
</dbReference>
<dbReference type="PANTHER" id="PTHR45339:SF1">
    <property type="entry name" value="HYBRID SIGNAL TRANSDUCTION HISTIDINE KINASE J"/>
    <property type="match status" value="1"/>
</dbReference>
<proteinExistence type="predicted"/>
<dbReference type="Gene3D" id="3.40.50.2300">
    <property type="match status" value="1"/>
</dbReference>
<organism evidence="6 7">
    <name type="scientific">Bathycoccus prasinos</name>
    <dbReference type="NCBI Taxonomy" id="41875"/>
    <lineage>
        <taxon>Eukaryota</taxon>
        <taxon>Viridiplantae</taxon>
        <taxon>Chlorophyta</taxon>
        <taxon>Mamiellophyceae</taxon>
        <taxon>Mamiellales</taxon>
        <taxon>Bathycoccaceae</taxon>
        <taxon>Bathycoccus</taxon>
    </lineage>
</organism>
<dbReference type="AlphaFoldDB" id="K8EPN8"/>
<dbReference type="Proteomes" id="UP000198341">
    <property type="component" value="Chromosome 15"/>
</dbReference>
<evidence type="ECO:0000256" key="2">
    <source>
        <dbReference type="ARBA" id="ARBA00023012"/>
    </source>
</evidence>
<dbReference type="PROSITE" id="PS50110">
    <property type="entry name" value="RESPONSE_REGULATORY"/>
    <property type="match status" value="1"/>
</dbReference>
<feature type="domain" description="Response regulatory" evidence="5">
    <location>
        <begin position="80"/>
        <end position="229"/>
    </location>
</feature>
<evidence type="ECO:0000256" key="1">
    <source>
        <dbReference type="ARBA" id="ARBA00022553"/>
    </source>
</evidence>
<feature type="region of interest" description="Disordered" evidence="4">
    <location>
        <begin position="1"/>
        <end position="23"/>
    </location>
</feature>
<name>K8EPN8_9CHLO</name>
<evidence type="ECO:0000259" key="5">
    <source>
        <dbReference type="PROSITE" id="PS50110"/>
    </source>
</evidence>
<feature type="modified residue" description="4-aspartylphosphate" evidence="3">
    <location>
        <position position="141"/>
    </location>
</feature>
<dbReference type="OrthoDB" id="21225at2759"/>
<feature type="compositionally biased region" description="Low complexity" evidence="4">
    <location>
        <begin position="293"/>
        <end position="303"/>
    </location>
</feature>
<keyword evidence="1 3" id="KW-0597">Phosphoprotein</keyword>
<dbReference type="STRING" id="41875.K8EPN8"/>
<dbReference type="InterPro" id="IPR011006">
    <property type="entry name" value="CheY-like_superfamily"/>
</dbReference>
<dbReference type="CDD" id="cd17546">
    <property type="entry name" value="REC_hyHK_CKI1_RcsC-like"/>
    <property type="match status" value="1"/>
</dbReference>
<keyword evidence="7" id="KW-1185">Reference proteome</keyword>
<dbReference type="GO" id="GO:0000160">
    <property type="term" value="P:phosphorelay signal transduction system"/>
    <property type="evidence" value="ECO:0007669"/>
    <property type="project" value="UniProtKB-KW"/>
</dbReference>
<dbReference type="SUPFAM" id="SSF52172">
    <property type="entry name" value="CheY-like"/>
    <property type="match status" value="1"/>
</dbReference>
<evidence type="ECO:0000313" key="6">
    <source>
        <dbReference type="EMBL" id="CCO20026.1"/>
    </source>
</evidence>
<keyword evidence="2" id="KW-0902">Two-component regulatory system</keyword>
<dbReference type="EMBL" id="FO082264">
    <property type="protein sequence ID" value="CCO20026.1"/>
    <property type="molecule type" value="Genomic_DNA"/>
</dbReference>
<evidence type="ECO:0000313" key="7">
    <source>
        <dbReference type="Proteomes" id="UP000198341"/>
    </source>
</evidence>
<dbReference type="GeneID" id="19011463"/>
<feature type="region of interest" description="Disordered" evidence="4">
    <location>
        <begin position="285"/>
        <end position="304"/>
    </location>
</feature>
<reference evidence="6 7" key="1">
    <citation type="submission" date="2011-10" db="EMBL/GenBank/DDBJ databases">
        <authorList>
            <person name="Genoscope - CEA"/>
        </authorList>
    </citation>
    <scope>NUCLEOTIDE SEQUENCE [LARGE SCALE GENOMIC DNA]</scope>
    <source>
        <strain evidence="6 7">RCC 1105</strain>
    </source>
</reference>
<protein>
    <recommendedName>
        <fullName evidence="5">Response regulatory domain-containing protein</fullName>
    </recommendedName>
</protein>
<gene>
    <name evidence="6" type="ordered locus">Bathy15g02420</name>
</gene>
<dbReference type="RefSeq" id="XP_007508940.1">
    <property type="nucleotide sequence ID" value="XM_007508878.1"/>
</dbReference>
<dbReference type="SMART" id="SM00448">
    <property type="entry name" value="REC"/>
    <property type="match status" value="1"/>
</dbReference>